<evidence type="ECO:0000313" key="6">
    <source>
        <dbReference type="EMBL" id="CAD1476208.1"/>
    </source>
</evidence>
<evidence type="ECO:0000259" key="5">
    <source>
        <dbReference type="PROSITE" id="PS50958"/>
    </source>
</evidence>
<sequence length="406" mass="44587">MFGTKIGALNVYFKKENDLLPRLMFNKEGNQGNQWLHGIFNLPKAKKGFQIIIEGVRGSGYVSNIAIDDIAILQGDKCRDDTKAENEGVTEGDDDQIELVNAQQTCRGKCKNSMTYNFTTLMPPTPTESCLCTLDCEEQSLCCPDYAEYCILAYTSEANVSVEQSTIPNHEGAVSVPATKKSTMSDMATVRSGFSINPKDDIDPVTLRPSTIITTTVPTTTTISTTTRRKIEKPTRSTKRTTQPIVTAKTIQTSGTLFVRPTSTPGRHAPMNEKPGNANCVVSRSIVKFPDTSVTGSIRSSGEKCGRRGKENERSFPADSNERRQDPEKISRGSRFSLSGIIAAVVGILTGVSISLMLLVIIVRRRKTYKRGTNRSALSEDSDVRFLTSDEILDFTLARPSDNDET</sequence>
<organism evidence="6 7">
    <name type="scientific">Heterotrigona itama</name>
    <dbReference type="NCBI Taxonomy" id="395501"/>
    <lineage>
        <taxon>Eukaryota</taxon>
        <taxon>Metazoa</taxon>
        <taxon>Ecdysozoa</taxon>
        <taxon>Arthropoda</taxon>
        <taxon>Hexapoda</taxon>
        <taxon>Insecta</taxon>
        <taxon>Pterygota</taxon>
        <taxon>Neoptera</taxon>
        <taxon>Endopterygota</taxon>
        <taxon>Hymenoptera</taxon>
        <taxon>Apocrita</taxon>
        <taxon>Aculeata</taxon>
        <taxon>Apoidea</taxon>
        <taxon>Anthophila</taxon>
        <taxon>Apidae</taxon>
        <taxon>Heterotrigona</taxon>
    </lineage>
</organism>
<dbReference type="PROSITE" id="PS00524">
    <property type="entry name" value="SMB_1"/>
    <property type="match status" value="1"/>
</dbReference>
<feature type="domain" description="SMB" evidence="5">
    <location>
        <begin position="102"/>
        <end position="156"/>
    </location>
</feature>
<proteinExistence type="predicted"/>
<dbReference type="PROSITE" id="PS50060">
    <property type="entry name" value="MAM_2"/>
    <property type="match status" value="1"/>
</dbReference>
<keyword evidence="1" id="KW-1015">Disulfide bond</keyword>
<evidence type="ECO:0008006" key="8">
    <source>
        <dbReference type="Google" id="ProtNLM"/>
    </source>
</evidence>
<evidence type="ECO:0000256" key="3">
    <source>
        <dbReference type="SAM" id="Phobius"/>
    </source>
</evidence>
<dbReference type="InterPro" id="IPR036024">
    <property type="entry name" value="Somatomedin_B-like_dom_sf"/>
</dbReference>
<feature type="domain" description="MAM" evidence="4">
    <location>
        <begin position="9"/>
        <end position="80"/>
    </location>
</feature>
<evidence type="ECO:0000259" key="4">
    <source>
        <dbReference type="PROSITE" id="PS50060"/>
    </source>
</evidence>
<dbReference type="OrthoDB" id="6107927at2759"/>
<dbReference type="InterPro" id="IPR051560">
    <property type="entry name" value="MAM_domain-containing"/>
</dbReference>
<dbReference type="Pfam" id="PF00629">
    <property type="entry name" value="MAM"/>
    <property type="match status" value="1"/>
</dbReference>
<name>A0A6V7H905_9HYME</name>
<keyword evidence="3" id="KW-0472">Membrane</keyword>
<keyword evidence="3" id="KW-1133">Transmembrane helix</keyword>
<dbReference type="SUPFAM" id="SSF49899">
    <property type="entry name" value="Concanavalin A-like lectins/glucanases"/>
    <property type="match status" value="1"/>
</dbReference>
<dbReference type="CDD" id="cd06263">
    <property type="entry name" value="MAM"/>
    <property type="match status" value="1"/>
</dbReference>
<dbReference type="PANTHER" id="PTHR23282:SF101">
    <property type="entry name" value="MAM DOMAIN-CONTAINING PROTEIN"/>
    <property type="match status" value="1"/>
</dbReference>
<dbReference type="AlphaFoldDB" id="A0A6V7H905"/>
<gene>
    <name evidence="6" type="ORF">MHI_LOCUS627838</name>
</gene>
<protein>
    <recommendedName>
        <fullName evidence="8">MAM domain-containing protein</fullName>
    </recommendedName>
</protein>
<evidence type="ECO:0000256" key="2">
    <source>
        <dbReference type="SAM" id="MobiDB-lite"/>
    </source>
</evidence>
<evidence type="ECO:0000313" key="7">
    <source>
        <dbReference type="Proteomes" id="UP000752696"/>
    </source>
</evidence>
<keyword evidence="7" id="KW-1185">Reference proteome</keyword>
<dbReference type="InterPro" id="IPR000998">
    <property type="entry name" value="MAM_dom"/>
</dbReference>
<feature type="region of interest" description="Disordered" evidence="2">
    <location>
        <begin position="292"/>
        <end position="331"/>
    </location>
</feature>
<dbReference type="Gene3D" id="4.10.410.20">
    <property type="match status" value="1"/>
</dbReference>
<dbReference type="Proteomes" id="UP000752696">
    <property type="component" value="Unassembled WGS sequence"/>
</dbReference>
<dbReference type="EMBL" id="CAJDYZ010009134">
    <property type="protein sequence ID" value="CAD1476208.1"/>
    <property type="molecule type" value="Genomic_DNA"/>
</dbReference>
<dbReference type="InterPro" id="IPR013320">
    <property type="entry name" value="ConA-like_dom_sf"/>
</dbReference>
<comment type="caution">
    <text evidence="6">The sequence shown here is derived from an EMBL/GenBank/DDBJ whole genome shotgun (WGS) entry which is preliminary data.</text>
</comment>
<dbReference type="Gene3D" id="2.60.120.200">
    <property type="match status" value="1"/>
</dbReference>
<accession>A0A6V7H905</accession>
<keyword evidence="3" id="KW-0812">Transmembrane</keyword>
<feature type="transmembrane region" description="Helical" evidence="3">
    <location>
        <begin position="336"/>
        <end position="363"/>
    </location>
</feature>
<feature type="compositionally biased region" description="Basic and acidic residues" evidence="2">
    <location>
        <begin position="301"/>
        <end position="331"/>
    </location>
</feature>
<reference evidence="6" key="1">
    <citation type="submission" date="2020-07" db="EMBL/GenBank/DDBJ databases">
        <authorList>
            <person name="Nazaruddin N."/>
        </authorList>
    </citation>
    <scope>NUCLEOTIDE SEQUENCE</scope>
</reference>
<dbReference type="PANTHER" id="PTHR23282">
    <property type="entry name" value="APICAL ENDOSOMAL GLYCOPROTEIN PRECURSOR"/>
    <property type="match status" value="1"/>
</dbReference>
<evidence type="ECO:0000256" key="1">
    <source>
        <dbReference type="ARBA" id="ARBA00023157"/>
    </source>
</evidence>
<dbReference type="InterPro" id="IPR001212">
    <property type="entry name" value="Somatomedin_B_dom"/>
</dbReference>
<dbReference type="SUPFAM" id="SSF90188">
    <property type="entry name" value="Somatomedin B domain"/>
    <property type="match status" value="1"/>
</dbReference>
<feature type="region of interest" description="Disordered" evidence="2">
    <location>
        <begin position="258"/>
        <end position="278"/>
    </location>
</feature>
<dbReference type="GO" id="GO:0016020">
    <property type="term" value="C:membrane"/>
    <property type="evidence" value="ECO:0007669"/>
    <property type="project" value="InterPro"/>
</dbReference>
<dbReference type="PROSITE" id="PS50958">
    <property type="entry name" value="SMB_2"/>
    <property type="match status" value="1"/>
</dbReference>